<protein>
    <submittedName>
        <fullName evidence="1">Uncharacterized protein</fullName>
    </submittedName>
</protein>
<sequence length="136" mass="15452">MHKEESYSFQGLEIRQSPSIFQSIFKETLAIHHDLNLFSKSTTNQSLETHDSQFSNTYESPWLDLVKKEEKFSNPIPSPISCSIFNHNAFTSSIWSPFFIGETCDLRTNPLEGRGDDGITNAYQTYGKKIPQQGIG</sequence>
<dbReference type="EMBL" id="JBGMDY010000005">
    <property type="protein sequence ID" value="KAL2333965.1"/>
    <property type="molecule type" value="Genomic_DNA"/>
</dbReference>
<gene>
    <name evidence="1" type="ORF">Fmac_015178</name>
</gene>
<proteinExistence type="predicted"/>
<reference evidence="1 2" key="1">
    <citation type="submission" date="2024-08" db="EMBL/GenBank/DDBJ databases">
        <title>Insights into the chromosomal genome structure of Flemingia macrophylla.</title>
        <authorList>
            <person name="Ding Y."/>
            <person name="Zhao Y."/>
            <person name="Bi W."/>
            <person name="Wu M."/>
            <person name="Zhao G."/>
            <person name="Gong Y."/>
            <person name="Li W."/>
            <person name="Zhang P."/>
        </authorList>
    </citation>
    <scope>NUCLEOTIDE SEQUENCE [LARGE SCALE GENOMIC DNA]</scope>
    <source>
        <strain evidence="1">DYQJB</strain>
        <tissue evidence="1">Leaf</tissue>
    </source>
</reference>
<comment type="caution">
    <text evidence="1">The sequence shown here is derived from an EMBL/GenBank/DDBJ whole genome shotgun (WGS) entry which is preliminary data.</text>
</comment>
<accession>A0ABD1MFW7</accession>
<dbReference type="AlphaFoldDB" id="A0ABD1MFW7"/>
<evidence type="ECO:0000313" key="2">
    <source>
        <dbReference type="Proteomes" id="UP001603857"/>
    </source>
</evidence>
<keyword evidence="2" id="KW-1185">Reference proteome</keyword>
<dbReference type="Proteomes" id="UP001603857">
    <property type="component" value="Unassembled WGS sequence"/>
</dbReference>
<name>A0ABD1MFW7_9FABA</name>
<organism evidence="1 2">
    <name type="scientific">Flemingia macrophylla</name>
    <dbReference type="NCBI Taxonomy" id="520843"/>
    <lineage>
        <taxon>Eukaryota</taxon>
        <taxon>Viridiplantae</taxon>
        <taxon>Streptophyta</taxon>
        <taxon>Embryophyta</taxon>
        <taxon>Tracheophyta</taxon>
        <taxon>Spermatophyta</taxon>
        <taxon>Magnoliopsida</taxon>
        <taxon>eudicotyledons</taxon>
        <taxon>Gunneridae</taxon>
        <taxon>Pentapetalae</taxon>
        <taxon>rosids</taxon>
        <taxon>fabids</taxon>
        <taxon>Fabales</taxon>
        <taxon>Fabaceae</taxon>
        <taxon>Papilionoideae</taxon>
        <taxon>50 kb inversion clade</taxon>
        <taxon>NPAAA clade</taxon>
        <taxon>indigoferoid/millettioid clade</taxon>
        <taxon>Phaseoleae</taxon>
        <taxon>Flemingia</taxon>
    </lineage>
</organism>
<evidence type="ECO:0000313" key="1">
    <source>
        <dbReference type="EMBL" id="KAL2333965.1"/>
    </source>
</evidence>